<comment type="caution">
    <text evidence="2">The sequence shown here is derived from an EMBL/GenBank/DDBJ whole genome shotgun (WGS) entry which is preliminary data.</text>
</comment>
<dbReference type="Gene3D" id="1.10.472.60">
    <property type="entry name" value="putative protein disulfide isomerase domain"/>
    <property type="match status" value="1"/>
</dbReference>
<keyword evidence="3" id="KW-1185">Reference proteome</keyword>
<dbReference type="PANTHER" id="PTHR13887:SF54">
    <property type="entry name" value="DSBA FAMILY PROTEIN"/>
    <property type="match status" value="1"/>
</dbReference>
<dbReference type="OrthoDB" id="9813770at2"/>
<feature type="domain" description="DSBA-like thioredoxin" evidence="1">
    <location>
        <begin position="11"/>
        <end position="199"/>
    </location>
</feature>
<dbReference type="InterPro" id="IPR036249">
    <property type="entry name" value="Thioredoxin-like_sf"/>
</dbReference>
<dbReference type="RefSeq" id="WP_002703659.1">
    <property type="nucleotide sequence ID" value="NZ_AAWS01000056.1"/>
</dbReference>
<dbReference type="CDD" id="cd03025">
    <property type="entry name" value="DsbA_FrnE_like"/>
    <property type="match status" value="1"/>
</dbReference>
<dbReference type="AlphaFoldDB" id="A1ZX75"/>
<protein>
    <recommendedName>
        <fullName evidence="1">DSBA-like thioredoxin domain-containing protein</fullName>
    </recommendedName>
</protein>
<dbReference type="EMBL" id="AAWS01000056">
    <property type="protein sequence ID" value="EAY25056.1"/>
    <property type="molecule type" value="Genomic_DNA"/>
</dbReference>
<dbReference type="Proteomes" id="UP000004095">
    <property type="component" value="Unassembled WGS sequence"/>
</dbReference>
<dbReference type="Pfam" id="PF01323">
    <property type="entry name" value="DSBA"/>
    <property type="match status" value="1"/>
</dbReference>
<dbReference type="eggNOG" id="COG3531">
    <property type="taxonomic scope" value="Bacteria"/>
</dbReference>
<sequence>MKKPQVMYILDPLCGWCYGFSPVIKQLKDEYSQVFDFRAYLGGMVLGDRAGTINEKFTFLKEGALERVEQATGVNFGDAFKTEMLDKGDYVINSEPPSIALTILREANPDQHIEIAHDVQNALYQNGKNLNDPKTFLPLADKYGVARDEFTQKFADEAYRKQTFAEFQMVHELGIKGYPSVVVIVGEQGYLIGRGYQPYGQISETLKKIKEDKLP</sequence>
<gene>
    <name evidence="2" type="ORF">M23134_07245</name>
</gene>
<organism evidence="2 3">
    <name type="scientific">Microscilla marina ATCC 23134</name>
    <dbReference type="NCBI Taxonomy" id="313606"/>
    <lineage>
        <taxon>Bacteria</taxon>
        <taxon>Pseudomonadati</taxon>
        <taxon>Bacteroidota</taxon>
        <taxon>Cytophagia</taxon>
        <taxon>Cytophagales</taxon>
        <taxon>Microscillaceae</taxon>
        <taxon>Microscilla</taxon>
    </lineage>
</organism>
<dbReference type="Gene3D" id="3.40.30.10">
    <property type="entry name" value="Glutaredoxin"/>
    <property type="match status" value="1"/>
</dbReference>
<evidence type="ECO:0000259" key="1">
    <source>
        <dbReference type="Pfam" id="PF01323"/>
    </source>
</evidence>
<accession>A1ZX75</accession>
<dbReference type="PANTHER" id="PTHR13887">
    <property type="entry name" value="GLUTATHIONE S-TRANSFERASE KAPPA"/>
    <property type="match status" value="1"/>
</dbReference>
<dbReference type="GO" id="GO:0016491">
    <property type="term" value="F:oxidoreductase activity"/>
    <property type="evidence" value="ECO:0007669"/>
    <property type="project" value="InterPro"/>
</dbReference>
<dbReference type="SUPFAM" id="SSF52833">
    <property type="entry name" value="Thioredoxin-like"/>
    <property type="match status" value="1"/>
</dbReference>
<reference evidence="2 3" key="1">
    <citation type="submission" date="2007-01" db="EMBL/GenBank/DDBJ databases">
        <authorList>
            <person name="Haygood M."/>
            <person name="Podell S."/>
            <person name="Anderson C."/>
            <person name="Hopkinson B."/>
            <person name="Roe K."/>
            <person name="Barbeau K."/>
            <person name="Gaasterland T."/>
            <person name="Ferriera S."/>
            <person name="Johnson J."/>
            <person name="Kravitz S."/>
            <person name="Beeson K."/>
            <person name="Sutton G."/>
            <person name="Rogers Y.-H."/>
            <person name="Friedman R."/>
            <person name="Frazier M."/>
            <person name="Venter J.C."/>
        </authorList>
    </citation>
    <scope>NUCLEOTIDE SEQUENCE [LARGE SCALE GENOMIC DNA]</scope>
    <source>
        <strain evidence="2 3">ATCC 23134</strain>
    </source>
</reference>
<proteinExistence type="predicted"/>
<evidence type="ECO:0000313" key="2">
    <source>
        <dbReference type="EMBL" id="EAY25056.1"/>
    </source>
</evidence>
<dbReference type="InterPro" id="IPR001853">
    <property type="entry name" value="DSBA-like_thioredoxin_dom"/>
</dbReference>
<evidence type="ECO:0000313" key="3">
    <source>
        <dbReference type="Proteomes" id="UP000004095"/>
    </source>
</evidence>
<name>A1ZX75_MICM2</name>